<keyword evidence="3" id="KW-1185">Reference proteome</keyword>
<evidence type="ECO:0000313" key="3">
    <source>
        <dbReference type="Proteomes" id="UP000314294"/>
    </source>
</evidence>
<dbReference type="AlphaFoldDB" id="A0A4Z2IZP9"/>
<comment type="caution">
    <text evidence="2">The sequence shown here is derived from an EMBL/GenBank/DDBJ whole genome shotgun (WGS) entry which is preliminary data.</text>
</comment>
<reference evidence="2 3" key="1">
    <citation type="submission" date="2019-03" db="EMBL/GenBank/DDBJ databases">
        <title>First draft genome of Liparis tanakae, snailfish: a comprehensive survey of snailfish specific genes.</title>
        <authorList>
            <person name="Kim W."/>
            <person name="Song I."/>
            <person name="Jeong J.-H."/>
            <person name="Kim D."/>
            <person name="Kim S."/>
            <person name="Ryu S."/>
            <person name="Song J.Y."/>
            <person name="Lee S.K."/>
        </authorList>
    </citation>
    <scope>NUCLEOTIDE SEQUENCE [LARGE SCALE GENOMIC DNA]</scope>
    <source>
        <tissue evidence="2">Muscle</tissue>
    </source>
</reference>
<dbReference type="EMBL" id="SRLO01000032">
    <property type="protein sequence ID" value="TNN83525.1"/>
    <property type="molecule type" value="Genomic_DNA"/>
</dbReference>
<evidence type="ECO:0000256" key="1">
    <source>
        <dbReference type="SAM" id="MobiDB-lite"/>
    </source>
</evidence>
<accession>A0A4Z2IZP9</accession>
<protein>
    <submittedName>
        <fullName evidence="2">Uncharacterized protein</fullName>
    </submittedName>
</protein>
<gene>
    <name evidence="2" type="ORF">EYF80_006043</name>
</gene>
<name>A0A4Z2IZP9_9TELE</name>
<evidence type="ECO:0000313" key="2">
    <source>
        <dbReference type="EMBL" id="TNN83525.1"/>
    </source>
</evidence>
<feature type="compositionally biased region" description="Polar residues" evidence="1">
    <location>
        <begin position="37"/>
        <end position="50"/>
    </location>
</feature>
<proteinExistence type="predicted"/>
<feature type="region of interest" description="Disordered" evidence="1">
    <location>
        <begin position="1"/>
        <end position="104"/>
    </location>
</feature>
<dbReference type="Proteomes" id="UP000314294">
    <property type="component" value="Unassembled WGS sequence"/>
</dbReference>
<sequence>MHFCKHRPEQTVSTGHTADEGRLGPKPFRTRLAPGSGLSQRSAPRSSVGQKNVKHVVQGWRHNPKAARAPQGRQGTPRPPGHPEAASKSSTSEVTETAFLRKDG</sequence>
<organism evidence="2 3">
    <name type="scientific">Liparis tanakae</name>
    <name type="common">Tanaka's snailfish</name>
    <dbReference type="NCBI Taxonomy" id="230148"/>
    <lineage>
        <taxon>Eukaryota</taxon>
        <taxon>Metazoa</taxon>
        <taxon>Chordata</taxon>
        <taxon>Craniata</taxon>
        <taxon>Vertebrata</taxon>
        <taxon>Euteleostomi</taxon>
        <taxon>Actinopterygii</taxon>
        <taxon>Neopterygii</taxon>
        <taxon>Teleostei</taxon>
        <taxon>Neoteleostei</taxon>
        <taxon>Acanthomorphata</taxon>
        <taxon>Eupercaria</taxon>
        <taxon>Perciformes</taxon>
        <taxon>Cottioidei</taxon>
        <taxon>Cottales</taxon>
        <taxon>Liparidae</taxon>
        <taxon>Liparis</taxon>
    </lineage>
</organism>